<keyword evidence="13" id="KW-1185">Reference proteome</keyword>
<dbReference type="InterPro" id="IPR005828">
    <property type="entry name" value="MFS_sugar_transport-like"/>
</dbReference>
<dbReference type="GO" id="GO:0005886">
    <property type="term" value="C:plasma membrane"/>
    <property type="evidence" value="ECO:0007669"/>
    <property type="project" value="UniProtKB-SubCell"/>
</dbReference>
<accession>A0A084IHC7</accession>
<feature type="domain" description="Major facilitator superfamily (MFS) profile" evidence="11">
    <location>
        <begin position="22"/>
        <end position="440"/>
    </location>
</feature>
<evidence type="ECO:0000256" key="1">
    <source>
        <dbReference type="ARBA" id="ARBA00004651"/>
    </source>
</evidence>
<dbReference type="InterPro" id="IPR020846">
    <property type="entry name" value="MFS_dom"/>
</dbReference>
<dbReference type="GO" id="GO:0022857">
    <property type="term" value="F:transmembrane transporter activity"/>
    <property type="evidence" value="ECO:0007669"/>
    <property type="project" value="InterPro"/>
</dbReference>
<evidence type="ECO:0000256" key="7">
    <source>
        <dbReference type="ARBA" id="ARBA00022989"/>
    </source>
</evidence>
<dbReference type="PATRIC" id="fig|1304275.5.peg.3397"/>
<keyword evidence="4" id="KW-1003">Cell membrane</keyword>
<dbReference type="PANTHER" id="PTHR48020">
    <property type="entry name" value="PROTON MYO-INOSITOL COTRANSPORTER"/>
    <property type="match status" value="1"/>
</dbReference>
<proteinExistence type="inferred from homology"/>
<reference evidence="12 13" key="1">
    <citation type="submission" date="2013-03" db="EMBL/GenBank/DDBJ databases">
        <title>Salinisphaera hydrothermalis C41B8 Genome Sequencing.</title>
        <authorList>
            <person name="Li C."/>
            <person name="Lai Q."/>
            <person name="Shao Z."/>
        </authorList>
    </citation>
    <scope>NUCLEOTIDE SEQUENCE [LARGE SCALE GENOMIC DNA]</scope>
    <source>
        <strain evidence="12 13">C41B8</strain>
    </source>
</reference>
<evidence type="ECO:0000256" key="5">
    <source>
        <dbReference type="ARBA" id="ARBA00022597"/>
    </source>
</evidence>
<dbReference type="PROSITE" id="PS00216">
    <property type="entry name" value="SUGAR_TRANSPORT_1"/>
    <property type="match status" value="1"/>
</dbReference>
<feature type="transmembrane region" description="Helical" evidence="10">
    <location>
        <begin position="146"/>
        <end position="168"/>
    </location>
</feature>
<evidence type="ECO:0000256" key="3">
    <source>
        <dbReference type="ARBA" id="ARBA00022448"/>
    </source>
</evidence>
<dbReference type="PANTHER" id="PTHR48020:SF12">
    <property type="entry name" value="PROTON MYO-INOSITOL COTRANSPORTER"/>
    <property type="match status" value="1"/>
</dbReference>
<sequence length="471" mass="50314">MSESVSTAPTGLLKGRPLIGMVSVVAALGGLLFGYDTGIIGVALLGLAHDFSLTDNLKQIVTGAIIFGALFGVFSTGAISDKIGRRRSIMLVGLIFTIGSLMSAMAPTVIFLIASRFILGLSAGSATQIIPVYIGEVAPPASRGKLVVMFQFMVVFGILVAYLTGYALGDAWRWMFGLGMIPAVILMVGMLLLPESPRWLVNRDREDDALGVLTRVRLDRAAAQREVDEIKDISARPEGSWADLFSPWIRPALVAGAGIAMFSQITGNNALLYYAPTILTEAGFGDNASILASIGAIVLVNISTIFGILMVDRIGRRRFLLWMVPGSAVAMAVMAILFMGGMPQASAAQYLLIACMAVYMALNCSFGVALWLINAEVYPLFVRGKGASVGAFSHWTFDLLVTLTTLTLINALGTSGAFWLYAVISALGVVFIIRYVPETNGRSLEQIESDLKAGEFFPADQRDHAAAVPLR</sequence>
<protein>
    <submittedName>
        <fullName evidence="12">MFS transporter, sugar porter family protein</fullName>
    </submittedName>
</protein>
<feature type="transmembrane region" description="Helical" evidence="10">
    <location>
        <begin position="394"/>
        <end position="412"/>
    </location>
</feature>
<dbReference type="AlphaFoldDB" id="A0A084IHC7"/>
<organism evidence="12 13">
    <name type="scientific">Salinisphaera hydrothermalis (strain C41B8)</name>
    <dbReference type="NCBI Taxonomy" id="1304275"/>
    <lineage>
        <taxon>Bacteria</taxon>
        <taxon>Pseudomonadati</taxon>
        <taxon>Pseudomonadota</taxon>
        <taxon>Gammaproteobacteria</taxon>
        <taxon>Salinisphaerales</taxon>
        <taxon>Salinisphaeraceae</taxon>
        <taxon>Salinisphaera</taxon>
    </lineage>
</organism>
<keyword evidence="5" id="KW-0762">Sugar transport</keyword>
<dbReference type="STRING" id="1304275.C41B8_16594"/>
<feature type="transmembrane region" description="Helical" evidence="10">
    <location>
        <begin position="319"/>
        <end position="338"/>
    </location>
</feature>
<evidence type="ECO:0000313" key="13">
    <source>
        <dbReference type="Proteomes" id="UP000028302"/>
    </source>
</evidence>
<keyword evidence="3 9" id="KW-0813">Transport</keyword>
<dbReference type="SUPFAM" id="SSF103473">
    <property type="entry name" value="MFS general substrate transporter"/>
    <property type="match status" value="1"/>
</dbReference>
<name>A0A084IHC7_SALHC</name>
<dbReference type="Pfam" id="PF00083">
    <property type="entry name" value="Sugar_tr"/>
    <property type="match status" value="1"/>
</dbReference>
<keyword evidence="8 10" id="KW-0472">Membrane</keyword>
<dbReference type="InterPro" id="IPR005829">
    <property type="entry name" value="Sugar_transporter_CS"/>
</dbReference>
<evidence type="ECO:0000259" key="11">
    <source>
        <dbReference type="PROSITE" id="PS50850"/>
    </source>
</evidence>
<dbReference type="InterPro" id="IPR003663">
    <property type="entry name" value="Sugar/inositol_transpt"/>
</dbReference>
<dbReference type="RefSeq" id="WP_051883694.1">
    <property type="nucleotide sequence ID" value="NZ_APNK01000039.1"/>
</dbReference>
<feature type="transmembrane region" description="Helical" evidence="10">
    <location>
        <begin position="288"/>
        <end position="312"/>
    </location>
</feature>
<feature type="transmembrane region" description="Helical" evidence="10">
    <location>
        <begin position="60"/>
        <end position="79"/>
    </location>
</feature>
<dbReference type="OrthoDB" id="5368493at2"/>
<evidence type="ECO:0000256" key="10">
    <source>
        <dbReference type="SAM" id="Phobius"/>
    </source>
</evidence>
<dbReference type="PROSITE" id="PS50850">
    <property type="entry name" value="MFS"/>
    <property type="match status" value="1"/>
</dbReference>
<keyword evidence="7 10" id="KW-1133">Transmembrane helix</keyword>
<comment type="caution">
    <text evidence="12">The sequence shown here is derived from an EMBL/GenBank/DDBJ whole genome shotgun (WGS) entry which is preliminary data.</text>
</comment>
<keyword evidence="6 10" id="KW-0812">Transmembrane</keyword>
<feature type="transmembrane region" description="Helical" evidence="10">
    <location>
        <begin position="117"/>
        <end position="134"/>
    </location>
</feature>
<feature type="transmembrane region" description="Helical" evidence="10">
    <location>
        <begin position="91"/>
        <end position="111"/>
    </location>
</feature>
<evidence type="ECO:0000256" key="8">
    <source>
        <dbReference type="ARBA" id="ARBA00023136"/>
    </source>
</evidence>
<evidence type="ECO:0000313" key="12">
    <source>
        <dbReference type="EMBL" id="KEZ76111.1"/>
    </source>
</evidence>
<feature type="transmembrane region" description="Helical" evidence="10">
    <location>
        <begin position="174"/>
        <end position="193"/>
    </location>
</feature>
<dbReference type="EMBL" id="APNK01000039">
    <property type="protein sequence ID" value="KEZ76111.1"/>
    <property type="molecule type" value="Genomic_DNA"/>
</dbReference>
<gene>
    <name evidence="12" type="ORF">C41B8_16594</name>
</gene>
<dbReference type="Proteomes" id="UP000028302">
    <property type="component" value="Unassembled WGS sequence"/>
</dbReference>
<feature type="transmembrane region" description="Helical" evidence="10">
    <location>
        <begin position="252"/>
        <end position="276"/>
    </location>
</feature>
<dbReference type="PROSITE" id="PS00217">
    <property type="entry name" value="SUGAR_TRANSPORT_2"/>
    <property type="match status" value="1"/>
</dbReference>
<dbReference type="NCBIfam" id="TIGR00879">
    <property type="entry name" value="SP"/>
    <property type="match status" value="1"/>
</dbReference>
<comment type="similarity">
    <text evidence="2 9">Belongs to the major facilitator superfamily. Sugar transporter (TC 2.A.1.1) family.</text>
</comment>
<feature type="transmembrane region" description="Helical" evidence="10">
    <location>
        <begin position="350"/>
        <end position="373"/>
    </location>
</feature>
<dbReference type="Gene3D" id="1.20.1250.20">
    <property type="entry name" value="MFS general substrate transporter like domains"/>
    <property type="match status" value="1"/>
</dbReference>
<dbReference type="FunFam" id="1.20.1250.20:FF:000218">
    <property type="entry name" value="facilitated trehalose transporter Tret1"/>
    <property type="match status" value="1"/>
</dbReference>
<dbReference type="eggNOG" id="COG2814">
    <property type="taxonomic scope" value="Bacteria"/>
</dbReference>
<evidence type="ECO:0000256" key="4">
    <source>
        <dbReference type="ARBA" id="ARBA00022475"/>
    </source>
</evidence>
<feature type="transmembrane region" description="Helical" evidence="10">
    <location>
        <begin position="418"/>
        <end position="436"/>
    </location>
</feature>
<dbReference type="PRINTS" id="PR00171">
    <property type="entry name" value="SUGRTRNSPORT"/>
</dbReference>
<comment type="subcellular location">
    <subcellularLocation>
        <location evidence="1">Cell membrane</location>
        <topology evidence="1">Multi-pass membrane protein</topology>
    </subcellularLocation>
</comment>
<evidence type="ECO:0000256" key="9">
    <source>
        <dbReference type="RuleBase" id="RU003346"/>
    </source>
</evidence>
<evidence type="ECO:0000256" key="6">
    <source>
        <dbReference type="ARBA" id="ARBA00022692"/>
    </source>
</evidence>
<dbReference type="InterPro" id="IPR050814">
    <property type="entry name" value="Myo-inositol_Transporter"/>
</dbReference>
<evidence type="ECO:0000256" key="2">
    <source>
        <dbReference type="ARBA" id="ARBA00010992"/>
    </source>
</evidence>
<dbReference type="InterPro" id="IPR036259">
    <property type="entry name" value="MFS_trans_sf"/>
</dbReference>
<feature type="transmembrane region" description="Helical" evidence="10">
    <location>
        <begin position="21"/>
        <end position="48"/>
    </location>
</feature>